<dbReference type="Pfam" id="PF03061">
    <property type="entry name" value="4HBT"/>
    <property type="match status" value="1"/>
</dbReference>
<dbReference type="PANTHER" id="PTHR47260:SF1">
    <property type="entry name" value="UPF0644 PROTEIN PB2B4.06"/>
    <property type="match status" value="1"/>
</dbReference>
<dbReference type="STRING" id="1314781.A0A165NV59"/>
<keyword evidence="3" id="KW-1185">Reference proteome</keyword>
<dbReference type="EMBL" id="KV425895">
    <property type="protein sequence ID" value="KZW01269.1"/>
    <property type="molecule type" value="Genomic_DNA"/>
</dbReference>
<dbReference type="InterPro" id="IPR029069">
    <property type="entry name" value="HotDog_dom_sf"/>
</dbReference>
<dbReference type="InParanoid" id="A0A165NV59"/>
<proteinExistence type="predicted"/>
<name>A0A165NV59_EXIGL</name>
<dbReference type="Proteomes" id="UP000077266">
    <property type="component" value="Unassembled WGS sequence"/>
</dbReference>
<protein>
    <recommendedName>
        <fullName evidence="1">Thioesterase domain-containing protein</fullName>
    </recommendedName>
</protein>
<reference evidence="2 3" key="1">
    <citation type="journal article" date="2016" name="Mol. Biol. Evol.">
        <title>Comparative Genomics of Early-Diverging Mushroom-Forming Fungi Provides Insights into the Origins of Lignocellulose Decay Capabilities.</title>
        <authorList>
            <person name="Nagy L.G."/>
            <person name="Riley R."/>
            <person name="Tritt A."/>
            <person name="Adam C."/>
            <person name="Daum C."/>
            <person name="Floudas D."/>
            <person name="Sun H."/>
            <person name="Yadav J.S."/>
            <person name="Pangilinan J."/>
            <person name="Larsson K.H."/>
            <person name="Matsuura K."/>
            <person name="Barry K."/>
            <person name="Labutti K."/>
            <person name="Kuo R."/>
            <person name="Ohm R.A."/>
            <person name="Bhattacharya S.S."/>
            <person name="Shirouzu T."/>
            <person name="Yoshinaga Y."/>
            <person name="Martin F.M."/>
            <person name="Grigoriev I.V."/>
            <person name="Hibbett D.S."/>
        </authorList>
    </citation>
    <scope>NUCLEOTIDE SEQUENCE [LARGE SCALE GENOMIC DNA]</scope>
    <source>
        <strain evidence="2 3">HHB12029</strain>
    </source>
</reference>
<evidence type="ECO:0000313" key="2">
    <source>
        <dbReference type="EMBL" id="KZW01269.1"/>
    </source>
</evidence>
<feature type="domain" description="Thioesterase" evidence="1">
    <location>
        <begin position="94"/>
        <end position="145"/>
    </location>
</feature>
<accession>A0A165NV59</accession>
<dbReference type="Gene3D" id="3.10.129.10">
    <property type="entry name" value="Hotdog Thioesterase"/>
    <property type="match status" value="1"/>
</dbReference>
<dbReference type="PANTHER" id="PTHR47260">
    <property type="entry name" value="UPF0644 PROTEIN PB2B4.06"/>
    <property type="match status" value="1"/>
</dbReference>
<dbReference type="SUPFAM" id="SSF54637">
    <property type="entry name" value="Thioesterase/thiol ester dehydrase-isomerase"/>
    <property type="match status" value="1"/>
</dbReference>
<organism evidence="2 3">
    <name type="scientific">Exidia glandulosa HHB12029</name>
    <dbReference type="NCBI Taxonomy" id="1314781"/>
    <lineage>
        <taxon>Eukaryota</taxon>
        <taxon>Fungi</taxon>
        <taxon>Dikarya</taxon>
        <taxon>Basidiomycota</taxon>
        <taxon>Agaricomycotina</taxon>
        <taxon>Agaricomycetes</taxon>
        <taxon>Auriculariales</taxon>
        <taxon>Exidiaceae</taxon>
        <taxon>Exidia</taxon>
    </lineage>
</organism>
<dbReference type="InterPro" id="IPR052061">
    <property type="entry name" value="PTE-AB_protein"/>
</dbReference>
<gene>
    <name evidence="2" type="ORF">EXIGLDRAFT_719010</name>
</gene>
<dbReference type="AlphaFoldDB" id="A0A165NV59"/>
<dbReference type="InterPro" id="IPR006683">
    <property type="entry name" value="Thioestr_dom"/>
</dbReference>
<dbReference type="OrthoDB" id="506431at2759"/>
<sequence>MHAEHSPRQLEKELAALPVIARLRHEAFEKRESDLWQERRSFATQEVRHSHNLIANVLIGREKIAIPPFVRERKDGSASVVVLHVGNDVCGHEGIVHGGLVATLFDQYLARLGFMNLDSKVTATAHLGIDYRAPVRANQFLVLRLQRESTVEELARKPHKVTVVGRLEDANGKLLAEARGIFVQPRDAAKFLKDTTPETGA</sequence>
<evidence type="ECO:0000259" key="1">
    <source>
        <dbReference type="Pfam" id="PF03061"/>
    </source>
</evidence>
<dbReference type="CDD" id="cd03443">
    <property type="entry name" value="PaaI_thioesterase"/>
    <property type="match status" value="1"/>
</dbReference>
<evidence type="ECO:0000313" key="3">
    <source>
        <dbReference type="Proteomes" id="UP000077266"/>
    </source>
</evidence>
<dbReference type="FunCoup" id="A0A165NV59">
    <property type="interactions" value="13"/>
</dbReference>